<dbReference type="PANTHER" id="PTHR43685:SF5">
    <property type="entry name" value="GLYCOSYLTRANSFERASE EPSE-RELATED"/>
    <property type="match status" value="1"/>
</dbReference>
<accession>A0A7Y6B203</accession>
<dbReference type="InterPro" id="IPR050834">
    <property type="entry name" value="Glycosyltransf_2"/>
</dbReference>
<evidence type="ECO:0000259" key="4">
    <source>
        <dbReference type="Pfam" id="PF00535"/>
    </source>
</evidence>
<dbReference type="AlphaFoldDB" id="A0A7Y6B203"/>
<organism evidence="5 6">
    <name type="scientific">Sphingomonas zeae</name>
    <dbReference type="NCBI Taxonomy" id="1646122"/>
    <lineage>
        <taxon>Bacteria</taxon>
        <taxon>Pseudomonadati</taxon>
        <taxon>Pseudomonadota</taxon>
        <taxon>Alphaproteobacteria</taxon>
        <taxon>Sphingomonadales</taxon>
        <taxon>Sphingomonadaceae</taxon>
        <taxon>Sphingomonas</taxon>
    </lineage>
</organism>
<keyword evidence="2" id="KW-0328">Glycosyltransferase</keyword>
<keyword evidence="6" id="KW-1185">Reference proteome</keyword>
<protein>
    <submittedName>
        <fullName evidence="5">Glycosyltransferase</fullName>
    </submittedName>
</protein>
<dbReference type="InterPro" id="IPR029044">
    <property type="entry name" value="Nucleotide-diphossugar_trans"/>
</dbReference>
<dbReference type="Proteomes" id="UP000536441">
    <property type="component" value="Unassembled WGS sequence"/>
</dbReference>
<name>A0A7Y6B203_9SPHN</name>
<dbReference type="SUPFAM" id="SSF53448">
    <property type="entry name" value="Nucleotide-diphospho-sugar transferases"/>
    <property type="match status" value="1"/>
</dbReference>
<evidence type="ECO:0000256" key="2">
    <source>
        <dbReference type="ARBA" id="ARBA00022676"/>
    </source>
</evidence>
<dbReference type="InterPro" id="IPR001173">
    <property type="entry name" value="Glyco_trans_2-like"/>
</dbReference>
<comment type="similarity">
    <text evidence="1">Belongs to the glycosyltransferase 2 family.</text>
</comment>
<dbReference type="Gene3D" id="3.90.550.10">
    <property type="entry name" value="Spore Coat Polysaccharide Biosynthesis Protein SpsA, Chain A"/>
    <property type="match status" value="1"/>
</dbReference>
<dbReference type="RefSeq" id="WP_175310320.1">
    <property type="nucleotide sequence ID" value="NZ_CBCRYR010000024.1"/>
</dbReference>
<reference evidence="5 6" key="1">
    <citation type="submission" date="2020-05" db="EMBL/GenBank/DDBJ databases">
        <title>Genome Sequencing of Type Strains.</title>
        <authorList>
            <person name="Lemaire J.F."/>
            <person name="Inderbitzin P."/>
            <person name="Gregorio O.A."/>
            <person name="Collins S.B."/>
            <person name="Wespe N."/>
            <person name="Knight-Connoni V."/>
        </authorList>
    </citation>
    <scope>NUCLEOTIDE SEQUENCE [LARGE SCALE GENOMIC DNA]</scope>
    <source>
        <strain evidence="5 6">DSM 100049</strain>
    </source>
</reference>
<proteinExistence type="inferred from homology"/>
<dbReference type="GO" id="GO:0016757">
    <property type="term" value="F:glycosyltransferase activity"/>
    <property type="evidence" value="ECO:0007669"/>
    <property type="project" value="UniProtKB-KW"/>
</dbReference>
<evidence type="ECO:0000256" key="3">
    <source>
        <dbReference type="ARBA" id="ARBA00022679"/>
    </source>
</evidence>
<evidence type="ECO:0000313" key="6">
    <source>
        <dbReference type="Proteomes" id="UP000536441"/>
    </source>
</evidence>
<evidence type="ECO:0000256" key="1">
    <source>
        <dbReference type="ARBA" id="ARBA00006739"/>
    </source>
</evidence>
<sequence length="369" mass="41131">MSDPAAPPPTAPPIVSVVIPAYNGAALIGETLASLGEQTLTAWEALVVDDCSSDDTRELVRNWPDRRVRLIENAVNVGPVNTRNRGFAEARGRYLAGLDQDDLCRPERLARQVAYLEAHPDVVLVGAQTEQLVGRRVLPMDYAPHTTPDLIAWLSWIENPLAWSTVMVRADVARRLDPFTRPEILYAEDFDLYHRIVAFGRIARLDEPLLIYRQHEGGVSKRFTTLMRVSATRVLAEVHTPLLGEEADEVARLLVVHNMGGAPIPDGATLRRLGEAITRLQNAFVERVEPDAQSLKLIRWETARRWRQLARAALRGGKVTLGDVLASRPPHLGLGYAGVDDLLRWRAIGMARRFYRGGHGRQQDTPLQP</sequence>
<keyword evidence="3 5" id="KW-0808">Transferase</keyword>
<dbReference type="Pfam" id="PF00535">
    <property type="entry name" value="Glycos_transf_2"/>
    <property type="match status" value="1"/>
</dbReference>
<feature type="domain" description="Glycosyltransferase 2-like" evidence="4">
    <location>
        <begin position="16"/>
        <end position="130"/>
    </location>
</feature>
<dbReference type="EMBL" id="JABMCH010000036">
    <property type="protein sequence ID" value="NUU45495.1"/>
    <property type="molecule type" value="Genomic_DNA"/>
</dbReference>
<dbReference type="PANTHER" id="PTHR43685">
    <property type="entry name" value="GLYCOSYLTRANSFERASE"/>
    <property type="match status" value="1"/>
</dbReference>
<comment type="caution">
    <text evidence="5">The sequence shown here is derived from an EMBL/GenBank/DDBJ whole genome shotgun (WGS) entry which is preliminary data.</text>
</comment>
<gene>
    <name evidence="5" type="ORF">HP438_00645</name>
</gene>
<evidence type="ECO:0000313" key="5">
    <source>
        <dbReference type="EMBL" id="NUU45495.1"/>
    </source>
</evidence>